<keyword evidence="4" id="KW-1185">Reference proteome</keyword>
<keyword evidence="3" id="KW-0489">Methyltransferase</keyword>
<gene>
    <name evidence="3" type="ORF">SAMN04488563_2514</name>
</gene>
<evidence type="ECO:0000256" key="1">
    <source>
        <dbReference type="ARBA" id="ARBA00022679"/>
    </source>
</evidence>
<dbReference type="AlphaFoldDB" id="A0A1H2JC57"/>
<sequence length="194" mass="21098">MAKPTRWVTDTKAGHSQWYIERFRTMAADGTDLGGEARLVDAMVAPGSRVLDAGCGTGRVAAVLHERGHTAVGVDADPELIAAARADHPGPRFVVADLSEVDLGETFDAAVLAGNVMVFVAPGTETEVLRRVAAHVVPDGFVVVGFHTNRHLVLDDFDRSVAEAGLRLEHRFATWDLRRWHDDADFAVSVLRHR</sequence>
<dbReference type="Gene3D" id="3.40.50.150">
    <property type="entry name" value="Vaccinia Virus protein VP39"/>
    <property type="match status" value="1"/>
</dbReference>
<dbReference type="InterPro" id="IPR029063">
    <property type="entry name" value="SAM-dependent_MTases_sf"/>
</dbReference>
<dbReference type="EMBL" id="LT629791">
    <property type="protein sequence ID" value="SDU53765.1"/>
    <property type="molecule type" value="Genomic_DNA"/>
</dbReference>
<dbReference type="OrthoDB" id="7062303at2"/>
<keyword evidence="1 3" id="KW-0808">Transferase</keyword>
<dbReference type="GO" id="GO:0008168">
    <property type="term" value="F:methyltransferase activity"/>
    <property type="evidence" value="ECO:0007669"/>
    <property type="project" value="UniProtKB-KW"/>
</dbReference>
<dbReference type="Proteomes" id="UP000182977">
    <property type="component" value="Chromosome I"/>
</dbReference>
<dbReference type="CDD" id="cd02440">
    <property type="entry name" value="AdoMet_MTases"/>
    <property type="match status" value="1"/>
</dbReference>
<dbReference type="GO" id="GO:0032259">
    <property type="term" value="P:methylation"/>
    <property type="evidence" value="ECO:0007669"/>
    <property type="project" value="UniProtKB-KW"/>
</dbReference>
<evidence type="ECO:0000313" key="3">
    <source>
        <dbReference type="EMBL" id="SDU53765.1"/>
    </source>
</evidence>
<evidence type="ECO:0000313" key="4">
    <source>
        <dbReference type="Proteomes" id="UP000182977"/>
    </source>
</evidence>
<feature type="domain" description="Methyltransferase" evidence="2">
    <location>
        <begin position="50"/>
        <end position="140"/>
    </location>
</feature>
<dbReference type="Pfam" id="PF13649">
    <property type="entry name" value="Methyltransf_25"/>
    <property type="match status" value="1"/>
</dbReference>
<dbReference type="SUPFAM" id="SSF53335">
    <property type="entry name" value="S-adenosyl-L-methionine-dependent methyltransferases"/>
    <property type="match status" value="1"/>
</dbReference>
<accession>A0A1H2JC57</accession>
<dbReference type="RefSeq" id="WP_046769132.1">
    <property type="nucleotide sequence ID" value="NZ_KQ061230.1"/>
</dbReference>
<evidence type="ECO:0000259" key="2">
    <source>
        <dbReference type="Pfam" id="PF13649"/>
    </source>
</evidence>
<reference evidence="4" key="1">
    <citation type="submission" date="2016-10" db="EMBL/GenBank/DDBJ databases">
        <authorList>
            <person name="Varghese N."/>
            <person name="Submissions S."/>
        </authorList>
    </citation>
    <scope>NUCLEOTIDE SEQUENCE [LARGE SCALE GENOMIC DNA]</scope>
    <source>
        <strain evidence="4">DSM 45079</strain>
    </source>
</reference>
<organism evidence="3 4">
    <name type="scientific">Jiangella alkaliphila</name>
    <dbReference type="NCBI Taxonomy" id="419479"/>
    <lineage>
        <taxon>Bacteria</taxon>
        <taxon>Bacillati</taxon>
        <taxon>Actinomycetota</taxon>
        <taxon>Actinomycetes</taxon>
        <taxon>Jiangellales</taxon>
        <taxon>Jiangellaceae</taxon>
        <taxon>Jiangella</taxon>
    </lineage>
</organism>
<dbReference type="InterPro" id="IPR041698">
    <property type="entry name" value="Methyltransf_25"/>
</dbReference>
<proteinExistence type="predicted"/>
<protein>
    <submittedName>
        <fullName evidence="3">Methyltransferase domain-containing protein</fullName>
    </submittedName>
</protein>
<dbReference type="PANTHER" id="PTHR43861">
    <property type="entry name" value="TRANS-ACONITATE 2-METHYLTRANSFERASE-RELATED"/>
    <property type="match status" value="1"/>
</dbReference>
<name>A0A1H2JC57_9ACTN</name>
<dbReference type="STRING" id="419479.SAMN04488563_2514"/>